<dbReference type="SUPFAM" id="SSF47973">
    <property type="entry name" value="Ribosomal protein S7"/>
    <property type="match status" value="1"/>
</dbReference>
<keyword evidence="5" id="KW-1185">Reference proteome</keyword>
<evidence type="ECO:0000313" key="4">
    <source>
        <dbReference type="EnsemblPlants" id="TuG1812G0700002269.01.T01"/>
    </source>
</evidence>
<accession>A0A8R7V474</accession>
<evidence type="ECO:0000256" key="1">
    <source>
        <dbReference type="ARBA" id="ARBA00007151"/>
    </source>
</evidence>
<proteinExistence type="inferred from homology"/>
<comment type="similarity">
    <text evidence="1">Belongs to the universal ribosomal protein uS7 family.</text>
</comment>
<dbReference type="Gramene" id="TuG1812G0700002269.01.T01">
    <property type="protein sequence ID" value="TuG1812G0700002269.01.T01"/>
    <property type="gene ID" value="TuG1812G0700002269.01"/>
</dbReference>
<evidence type="ECO:0000256" key="3">
    <source>
        <dbReference type="ARBA" id="ARBA00023274"/>
    </source>
</evidence>
<reference evidence="4" key="3">
    <citation type="submission" date="2022-06" db="UniProtKB">
        <authorList>
            <consortium name="EnsemblPlants"/>
        </authorList>
    </citation>
    <scope>IDENTIFICATION</scope>
</reference>
<name>A0A8R7V474_TRIUA</name>
<organism evidence="4 5">
    <name type="scientific">Triticum urartu</name>
    <name type="common">Red wild einkorn</name>
    <name type="synonym">Crithodium urartu</name>
    <dbReference type="NCBI Taxonomy" id="4572"/>
    <lineage>
        <taxon>Eukaryota</taxon>
        <taxon>Viridiplantae</taxon>
        <taxon>Streptophyta</taxon>
        <taxon>Embryophyta</taxon>
        <taxon>Tracheophyta</taxon>
        <taxon>Spermatophyta</taxon>
        <taxon>Magnoliopsida</taxon>
        <taxon>Liliopsida</taxon>
        <taxon>Poales</taxon>
        <taxon>Poaceae</taxon>
        <taxon>BOP clade</taxon>
        <taxon>Pooideae</taxon>
        <taxon>Triticodae</taxon>
        <taxon>Triticeae</taxon>
        <taxon>Triticinae</taxon>
        <taxon>Triticum</taxon>
    </lineage>
</organism>
<dbReference type="Gene3D" id="1.10.455.10">
    <property type="entry name" value="Ribosomal protein S7 domain"/>
    <property type="match status" value="1"/>
</dbReference>
<protein>
    <submittedName>
        <fullName evidence="4">Uncharacterized protein</fullName>
    </submittedName>
</protein>
<reference evidence="4" key="2">
    <citation type="submission" date="2018-03" db="EMBL/GenBank/DDBJ databases">
        <title>The Triticum urartu genome reveals the dynamic nature of wheat genome evolution.</title>
        <authorList>
            <person name="Ling H."/>
            <person name="Ma B."/>
            <person name="Shi X."/>
            <person name="Liu H."/>
            <person name="Dong L."/>
            <person name="Sun H."/>
            <person name="Cao Y."/>
            <person name="Gao Q."/>
            <person name="Zheng S."/>
            <person name="Li Y."/>
            <person name="Yu Y."/>
            <person name="Du H."/>
            <person name="Qi M."/>
            <person name="Li Y."/>
            <person name="Yu H."/>
            <person name="Cui Y."/>
            <person name="Wang N."/>
            <person name="Chen C."/>
            <person name="Wu H."/>
            <person name="Zhao Y."/>
            <person name="Zhang J."/>
            <person name="Li Y."/>
            <person name="Zhou W."/>
            <person name="Zhang B."/>
            <person name="Hu W."/>
            <person name="Eijk M."/>
            <person name="Tang J."/>
            <person name="Witsenboer H."/>
            <person name="Zhao S."/>
            <person name="Li Z."/>
            <person name="Zhang A."/>
            <person name="Wang D."/>
            <person name="Liang C."/>
        </authorList>
    </citation>
    <scope>NUCLEOTIDE SEQUENCE [LARGE SCALE GENOMIC DNA]</scope>
    <source>
        <strain evidence="4">cv. G1812</strain>
    </source>
</reference>
<dbReference type="EnsemblPlants" id="TuG1812G0700002269.01.T01">
    <property type="protein sequence ID" value="TuG1812G0700002269.01.T01"/>
    <property type="gene ID" value="TuG1812G0700002269.01"/>
</dbReference>
<sequence>MCRSSCTAATSPTQLGCRERRRLGPCNITSCGEAATLAHGCNGGKKIMAVCIIKHTMAIIHLLTDANSIQIITMLSSLG</sequence>
<reference evidence="5" key="1">
    <citation type="journal article" date="2013" name="Nature">
        <title>Draft genome of the wheat A-genome progenitor Triticum urartu.</title>
        <authorList>
            <person name="Ling H.Q."/>
            <person name="Zhao S."/>
            <person name="Liu D."/>
            <person name="Wang J."/>
            <person name="Sun H."/>
            <person name="Zhang C."/>
            <person name="Fan H."/>
            <person name="Li D."/>
            <person name="Dong L."/>
            <person name="Tao Y."/>
            <person name="Gao C."/>
            <person name="Wu H."/>
            <person name="Li Y."/>
            <person name="Cui Y."/>
            <person name="Guo X."/>
            <person name="Zheng S."/>
            <person name="Wang B."/>
            <person name="Yu K."/>
            <person name="Liang Q."/>
            <person name="Yang W."/>
            <person name="Lou X."/>
            <person name="Chen J."/>
            <person name="Feng M."/>
            <person name="Jian J."/>
            <person name="Zhang X."/>
            <person name="Luo G."/>
            <person name="Jiang Y."/>
            <person name="Liu J."/>
            <person name="Wang Z."/>
            <person name="Sha Y."/>
            <person name="Zhang B."/>
            <person name="Wu H."/>
            <person name="Tang D."/>
            <person name="Shen Q."/>
            <person name="Xue P."/>
            <person name="Zou S."/>
            <person name="Wang X."/>
            <person name="Liu X."/>
            <person name="Wang F."/>
            <person name="Yang Y."/>
            <person name="An X."/>
            <person name="Dong Z."/>
            <person name="Zhang K."/>
            <person name="Zhang X."/>
            <person name="Luo M.C."/>
            <person name="Dvorak J."/>
            <person name="Tong Y."/>
            <person name="Wang J."/>
            <person name="Yang H."/>
            <person name="Li Z."/>
            <person name="Wang D."/>
            <person name="Zhang A."/>
            <person name="Wang J."/>
        </authorList>
    </citation>
    <scope>NUCLEOTIDE SEQUENCE</scope>
    <source>
        <strain evidence="5">cv. G1812</strain>
    </source>
</reference>
<dbReference type="Proteomes" id="UP000015106">
    <property type="component" value="Chromosome 7"/>
</dbReference>
<evidence type="ECO:0000313" key="5">
    <source>
        <dbReference type="Proteomes" id="UP000015106"/>
    </source>
</evidence>
<dbReference type="GO" id="GO:1990904">
    <property type="term" value="C:ribonucleoprotein complex"/>
    <property type="evidence" value="ECO:0007669"/>
    <property type="project" value="UniProtKB-KW"/>
</dbReference>
<evidence type="ECO:0000256" key="2">
    <source>
        <dbReference type="ARBA" id="ARBA00022980"/>
    </source>
</evidence>
<dbReference type="GO" id="GO:0005840">
    <property type="term" value="C:ribosome"/>
    <property type="evidence" value="ECO:0007669"/>
    <property type="project" value="UniProtKB-KW"/>
</dbReference>
<keyword evidence="3" id="KW-0687">Ribonucleoprotein</keyword>
<dbReference type="AlphaFoldDB" id="A0A8R7V474"/>
<dbReference type="InterPro" id="IPR036823">
    <property type="entry name" value="Ribosomal_uS7_dom_sf"/>
</dbReference>
<keyword evidence="2" id="KW-0689">Ribosomal protein</keyword>